<dbReference type="Proteomes" id="UP000015101">
    <property type="component" value="Unassembled WGS sequence"/>
</dbReference>
<dbReference type="FunCoup" id="T1FTQ1">
    <property type="interactions" value="1695"/>
</dbReference>
<dbReference type="GO" id="GO:0031593">
    <property type="term" value="F:polyubiquitin modification-dependent protein binding"/>
    <property type="evidence" value="ECO:0000318"/>
    <property type="project" value="GO_Central"/>
</dbReference>
<dbReference type="Pfam" id="PF00240">
    <property type="entry name" value="ubiquitin"/>
    <property type="match status" value="1"/>
</dbReference>
<dbReference type="RefSeq" id="XP_009020289.1">
    <property type="nucleotide sequence ID" value="XM_009022041.1"/>
</dbReference>
<dbReference type="SMART" id="SM00213">
    <property type="entry name" value="UBQ"/>
    <property type="match status" value="1"/>
</dbReference>
<dbReference type="GO" id="GO:0005829">
    <property type="term" value="C:cytosol"/>
    <property type="evidence" value="ECO:0000318"/>
    <property type="project" value="GO_Central"/>
</dbReference>
<dbReference type="EnsemblMetazoa" id="HelroT192217">
    <property type="protein sequence ID" value="HelroP192217"/>
    <property type="gene ID" value="HelroG192217"/>
</dbReference>
<dbReference type="FunFam" id="1.10.8.10:FF:000077">
    <property type="entry name" value="Ubiquilin like"/>
    <property type="match status" value="1"/>
</dbReference>
<feature type="compositionally biased region" description="Gly residues" evidence="2">
    <location>
        <begin position="586"/>
        <end position="597"/>
    </location>
</feature>
<dbReference type="Pfam" id="PF23195">
    <property type="entry name" value="UBQLN1"/>
    <property type="match status" value="1"/>
</dbReference>
<dbReference type="EMBL" id="KB096743">
    <property type="protein sequence ID" value="ESO01635.1"/>
    <property type="molecule type" value="Genomic_DNA"/>
</dbReference>
<evidence type="ECO:0000313" key="6">
    <source>
        <dbReference type="EnsemblMetazoa" id="HelroP192217"/>
    </source>
</evidence>
<reference evidence="5 7" key="2">
    <citation type="journal article" date="2013" name="Nature">
        <title>Insights into bilaterian evolution from three spiralian genomes.</title>
        <authorList>
            <person name="Simakov O."/>
            <person name="Marletaz F."/>
            <person name="Cho S.J."/>
            <person name="Edsinger-Gonzales E."/>
            <person name="Havlak P."/>
            <person name="Hellsten U."/>
            <person name="Kuo D.H."/>
            <person name="Larsson T."/>
            <person name="Lv J."/>
            <person name="Arendt D."/>
            <person name="Savage R."/>
            <person name="Osoegawa K."/>
            <person name="de Jong P."/>
            <person name="Grimwood J."/>
            <person name="Chapman J.A."/>
            <person name="Shapiro H."/>
            <person name="Aerts A."/>
            <person name="Otillar R.P."/>
            <person name="Terry A.Y."/>
            <person name="Boore J.L."/>
            <person name="Grigoriev I.V."/>
            <person name="Lindberg D.R."/>
            <person name="Seaver E.C."/>
            <person name="Weisblat D.A."/>
            <person name="Putnam N.H."/>
            <person name="Rokhsar D.S."/>
        </authorList>
    </citation>
    <scope>NUCLEOTIDE SEQUENCE</scope>
</reference>
<feature type="region of interest" description="Disordered" evidence="2">
    <location>
        <begin position="585"/>
        <end position="606"/>
    </location>
</feature>
<dbReference type="HOGENOM" id="CLU_024293_4_0_1"/>
<dbReference type="SUPFAM" id="SSF54236">
    <property type="entry name" value="Ubiquitin-like"/>
    <property type="match status" value="1"/>
</dbReference>
<reference evidence="6" key="3">
    <citation type="submission" date="2015-06" db="UniProtKB">
        <authorList>
            <consortium name="EnsemblMetazoa"/>
        </authorList>
    </citation>
    <scope>IDENTIFICATION</scope>
</reference>
<dbReference type="InterPro" id="IPR006636">
    <property type="entry name" value="STI1_HS-bd"/>
</dbReference>
<evidence type="ECO:0000259" key="3">
    <source>
        <dbReference type="PROSITE" id="PS50030"/>
    </source>
</evidence>
<dbReference type="CTD" id="20212198"/>
<dbReference type="InParanoid" id="T1FTQ1"/>
<evidence type="ECO:0000259" key="4">
    <source>
        <dbReference type="PROSITE" id="PS50053"/>
    </source>
</evidence>
<dbReference type="InterPro" id="IPR000626">
    <property type="entry name" value="Ubiquitin-like_dom"/>
</dbReference>
<dbReference type="SUPFAM" id="SSF46934">
    <property type="entry name" value="UBA-like"/>
    <property type="match status" value="1"/>
</dbReference>
<dbReference type="Gene3D" id="1.10.8.10">
    <property type="entry name" value="DNA helicase RuvA subunit, C-terminal domain"/>
    <property type="match status" value="1"/>
</dbReference>
<evidence type="ECO:0000256" key="2">
    <source>
        <dbReference type="SAM" id="MobiDB-lite"/>
    </source>
</evidence>
<proteinExistence type="predicted"/>
<name>T1FTQ1_HELRO</name>
<dbReference type="InterPro" id="IPR015940">
    <property type="entry name" value="UBA"/>
</dbReference>
<dbReference type="OrthoDB" id="6283019at2759"/>
<dbReference type="PANTHER" id="PTHR10677:SF3">
    <property type="entry name" value="FI07626P-RELATED"/>
    <property type="match status" value="1"/>
</dbReference>
<dbReference type="Gene3D" id="3.10.20.90">
    <property type="entry name" value="Phosphatidylinositol 3-kinase Catalytic Subunit, Chain A, domain 1"/>
    <property type="match status" value="1"/>
</dbReference>
<dbReference type="OMA" id="EVRFQTQ"/>
<protein>
    <recommendedName>
        <fullName evidence="1">Ubiquilin-like protein</fullName>
    </recommendedName>
</protein>
<organism evidence="6 7">
    <name type="scientific">Helobdella robusta</name>
    <name type="common">Californian leech</name>
    <dbReference type="NCBI Taxonomy" id="6412"/>
    <lineage>
        <taxon>Eukaryota</taxon>
        <taxon>Metazoa</taxon>
        <taxon>Spiralia</taxon>
        <taxon>Lophotrochozoa</taxon>
        <taxon>Annelida</taxon>
        <taxon>Clitellata</taxon>
        <taxon>Hirudinea</taxon>
        <taxon>Rhynchobdellida</taxon>
        <taxon>Glossiphoniidae</taxon>
        <taxon>Helobdella</taxon>
    </lineage>
</organism>
<feature type="domain" description="Ubiquitin-like" evidence="4">
    <location>
        <begin position="13"/>
        <end position="83"/>
    </location>
</feature>
<dbReference type="GO" id="GO:0006511">
    <property type="term" value="P:ubiquitin-dependent protein catabolic process"/>
    <property type="evidence" value="ECO:0000318"/>
    <property type="project" value="GO_Central"/>
</dbReference>
<dbReference type="KEGG" id="hro:HELRODRAFT_192217"/>
<dbReference type="InterPro" id="IPR009060">
    <property type="entry name" value="UBA-like_sf"/>
</dbReference>
<sequence length="653" mass="69320">MAEQNAADGEEKIKLTIKTTKEQKVLYINPDDNITSLREEVSKLFEANKELICLIFAGKILKDGESLQQHGIKDGVVVHLVVRSPPTTAPTPSNPYTSSINSPTTNRNTGSTIGPGSNSSSIGGGSSPFNLFGSDLGGLGGLGGGSLADMQRQLLSNPSMMQQMMESPLVQQMLSNPDFMQSIFTNNPQIQQLMERNPEISHLLNNQELMRQTMEMARNPAMFQELMRNQDRALSNLESLPGGFGALQRMYNDIQEPMLNAATESLTLNPFASLAGGTANNNTSTTSQPTGQENREPLPNPWSTSTTNSSNLFGGLGSGGTSGTTTNTTTGGGNVSGSALPDNFGQLGGMLQNPAIQGMIQQMTSDPQLLQQMTQSPMFQTMLRTMSANPELAQQHRLNDPYLNNYHDSNNEADDYLGPHQALQSNPLLAGNPQMREALAESMPTIIAFTLEQMNSPEMQALLTNPRAMQALVQVQQGMAILQQEIPSLGLGIPLPLGSFSAVFSTAAPITTTTTAATTAAAPSTTTGTTTATSTSPSSTTTTPSSTAAPTAATVGQQQQQMANLLAGLIGNADISSAMSDMMRVIGGGGSGGGGQPGRPASLNETPEQRYRPQLEQLAAMGFLNREANLQSLIATFGDVNAAIDRLLQQRHR</sequence>
<dbReference type="FunFam" id="1.10.260.100:FF:000001">
    <property type="entry name" value="Ubiquilin 1"/>
    <property type="match status" value="1"/>
</dbReference>
<feature type="compositionally biased region" description="Low complexity" evidence="2">
    <location>
        <begin position="275"/>
        <end position="287"/>
    </location>
</feature>
<dbReference type="SMART" id="SM00165">
    <property type="entry name" value="UBA"/>
    <property type="match status" value="1"/>
</dbReference>
<reference evidence="7" key="1">
    <citation type="submission" date="2012-12" db="EMBL/GenBank/DDBJ databases">
        <authorList>
            <person name="Hellsten U."/>
            <person name="Grimwood J."/>
            <person name="Chapman J.A."/>
            <person name="Shapiro H."/>
            <person name="Aerts A."/>
            <person name="Otillar R.P."/>
            <person name="Terry A.Y."/>
            <person name="Boore J.L."/>
            <person name="Simakov O."/>
            <person name="Marletaz F."/>
            <person name="Cho S.-J."/>
            <person name="Edsinger-Gonzales E."/>
            <person name="Havlak P."/>
            <person name="Kuo D.-H."/>
            <person name="Larsson T."/>
            <person name="Lv J."/>
            <person name="Arendt D."/>
            <person name="Savage R."/>
            <person name="Osoegawa K."/>
            <person name="de Jong P."/>
            <person name="Lindberg D.R."/>
            <person name="Seaver E.C."/>
            <person name="Weisblat D.A."/>
            <person name="Putnam N.H."/>
            <person name="Grigoriev I.V."/>
            <person name="Rokhsar D.S."/>
        </authorList>
    </citation>
    <scope>NUCLEOTIDE SEQUENCE</scope>
</reference>
<feature type="region of interest" description="Disordered" evidence="2">
    <location>
        <begin position="85"/>
        <end position="125"/>
    </location>
</feature>
<dbReference type="PROSITE" id="PS50030">
    <property type="entry name" value="UBA"/>
    <property type="match status" value="1"/>
</dbReference>
<dbReference type="FunFam" id="3.10.20.90:FF:000095">
    <property type="entry name" value="Ubiquilin 4"/>
    <property type="match status" value="1"/>
</dbReference>
<dbReference type="PANTHER" id="PTHR10677">
    <property type="entry name" value="UBIQUILIN"/>
    <property type="match status" value="1"/>
</dbReference>
<dbReference type="CDD" id="cd14399">
    <property type="entry name" value="UBA_PLICs"/>
    <property type="match status" value="1"/>
</dbReference>
<feature type="domain" description="UBA" evidence="3">
    <location>
        <begin position="605"/>
        <end position="650"/>
    </location>
</feature>
<dbReference type="Gene3D" id="1.10.260.100">
    <property type="match status" value="2"/>
</dbReference>
<dbReference type="STRING" id="6412.T1FTQ1"/>
<dbReference type="AlphaFoldDB" id="T1FTQ1"/>
<evidence type="ECO:0000313" key="5">
    <source>
        <dbReference type="EMBL" id="ESO01635.1"/>
    </source>
</evidence>
<feature type="compositionally biased region" description="Low complexity" evidence="2">
    <location>
        <begin position="301"/>
        <end position="313"/>
    </location>
</feature>
<keyword evidence="7" id="KW-1185">Reference proteome</keyword>
<dbReference type="InterPro" id="IPR015496">
    <property type="entry name" value="Ubiquilin"/>
</dbReference>
<gene>
    <name evidence="6" type="primary">20212198</name>
    <name evidence="5" type="ORF">HELRODRAFT_192217</name>
</gene>
<evidence type="ECO:0000313" key="7">
    <source>
        <dbReference type="Proteomes" id="UP000015101"/>
    </source>
</evidence>
<feature type="region of interest" description="Disordered" evidence="2">
    <location>
        <begin position="514"/>
        <end position="552"/>
    </location>
</feature>
<dbReference type="GeneID" id="20212198"/>
<dbReference type="PROSITE" id="PS50053">
    <property type="entry name" value="UBIQUITIN_2"/>
    <property type="match status" value="1"/>
</dbReference>
<dbReference type="EMBL" id="AMQM01004975">
    <property type="status" value="NOT_ANNOTATED_CDS"/>
    <property type="molecule type" value="Genomic_DNA"/>
</dbReference>
<dbReference type="InterPro" id="IPR029071">
    <property type="entry name" value="Ubiquitin-like_domsf"/>
</dbReference>
<feature type="compositionally biased region" description="Low complexity" evidence="2">
    <location>
        <begin position="108"/>
        <end position="121"/>
    </location>
</feature>
<dbReference type="eggNOG" id="KOG0010">
    <property type="taxonomic scope" value="Eukaryota"/>
</dbReference>
<dbReference type="SMART" id="SM00727">
    <property type="entry name" value="STI1"/>
    <property type="match status" value="4"/>
</dbReference>
<accession>T1FTQ1</accession>
<feature type="region of interest" description="Disordered" evidence="2">
    <location>
        <begin position="273"/>
        <end position="337"/>
    </location>
</feature>
<dbReference type="Pfam" id="PF00627">
    <property type="entry name" value="UBA"/>
    <property type="match status" value="1"/>
</dbReference>
<evidence type="ECO:0000256" key="1">
    <source>
        <dbReference type="ARBA" id="ARBA00074668"/>
    </source>
</evidence>